<sequence>METEEPLDYLFYEGEILFAPLQKEVVISIGLVEELASEHIAFFSSVEERYDSWKPEAKRLFVEYRQVWEPEYEVPDFDEEFELEALVIPPTADPTEEWSMTFTC</sequence>
<proteinExistence type="predicted"/>
<evidence type="ECO:0000313" key="1">
    <source>
        <dbReference type="EMBL" id="MBO0950676.1"/>
    </source>
</evidence>
<accession>A0ABS3JKZ7</accession>
<comment type="caution">
    <text evidence="1">The sequence shown here is derived from an EMBL/GenBank/DDBJ whole genome shotgun (WGS) entry which is preliminary data.</text>
</comment>
<dbReference type="EMBL" id="JAFMYW010000006">
    <property type="protein sequence ID" value="MBO0950676.1"/>
    <property type="molecule type" value="Genomic_DNA"/>
</dbReference>
<dbReference type="RefSeq" id="WP_207330631.1">
    <property type="nucleotide sequence ID" value="NZ_JAFMYW010000006.1"/>
</dbReference>
<dbReference type="Proteomes" id="UP000664628">
    <property type="component" value="Unassembled WGS sequence"/>
</dbReference>
<reference evidence="1 2" key="1">
    <citation type="submission" date="2021-03" db="EMBL/GenBank/DDBJ databases">
        <title>Fibrella sp. HMF5405 genome sequencing and assembly.</title>
        <authorList>
            <person name="Kang H."/>
            <person name="Kim H."/>
            <person name="Bae S."/>
            <person name="Joh K."/>
        </authorList>
    </citation>
    <scope>NUCLEOTIDE SEQUENCE [LARGE SCALE GENOMIC DNA]</scope>
    <source>
        <strain evidence="1 2">HMF5405</strain>
    </source>
</reference>
<name>A0ABS3JKZ7_9BACT</name>
<keyword evidence="2" id="KW-1185">Reference proteome</keyword>
<protein>
    <submittedName>
        <fullName evidence="1">Uncharacterized protein</fullName>
    </submittedName>
</protein>
<organism evidence="1 2">
    <name type="scientific">Fibrella forsythiae</name>
    <dbReference type="NCBI Taxonomy" id="2817061"/>
    <lineage>
        <taxon>Bacteria</taxon>
        <taxon>Pseudomonadati</taxon>
        <taxon>Bacteroidota</taxon>
        <taxon>Cytophagia</taxon>
        <taxon>Cytophagales</taxon>
        <taxon>Spirosomataceae</taxon>
        <taxon>Fibrella</taxon>
    </lineage>
</organism>
<gene>
    <name evidence="1" type="ORF">J2I46_18935</name>
</gene>
<evidence type="ECO:0000313" key="2">
    <source>
        <dbReference type="Proteomes" id="UP000664628"/>
    </source>
</evidence>